<dbReference type="AlphaFoldDB" id="A0A1M6P180"/>
<name>A0A1M6P180_REIAG</name>
<feature type="chain" id="PRO_5012703174" evidence="1">
    <location>
        <begin position="31"/>
        <end position="384"/>
    </location>
</feature>
<evidence type="ECO:0000313" key="3">
    <source>
        <dbReference type="Proteomes" id="UP000184474"/>
    </source>
</evidence>
<accession>A0A1M6P180</accession>
<evidence type="ECO:0000256" key="1">
    <source>
        <dbReference type="SAM" id="SignalP"/>
    </source>
</evidence>
<feature type="signal peptide" evidence="1">
    <location>
        <begin position="1"/>
        <end position="30"/>
    </location>
</feature>
<dbReference type="STRING" id="156994.SAMN04488028_102505"/>
<keyword evidence="1" id="KW-0732">Signal</keyword>
<organism evidence="2 3">
    <name type="scientific">Reichenbachiella agariperforans</name>
    <dbReference type="NCBI Taxonomy" id="156994"/>
    <lineage>
        <taxon>Bacteria</taxon>
        <taxon>Pseudomonadati</taxon>
        <taxon>Bacteroidota</taxon>
        <taxon>Cytophagia</taxon>
        <taxon>Cytophagales</taxon>
        <taxon>Reichenbachiellaceae</taxon>
        <taxon>Reichenbachiella</taxon>
    </lineage>
</organism>
<proteinExistence type="predicted"/>
<dbReference type="Proteomes" id="UP000184474">
    <property type="component" value="Unassembled WGS sequence"/>
</dbReference>
<keyword evidence="3" id="KW-1185">Reference proteome</keyword>
<reference evidence="3" key="1">
    <citation type="submission" date="2016-11" db="EMBL/GenBank/DDBJ databases">
        <authorList>
            <person name="Varghese N."/>
            <person name="Submissions S."/>
        </authorList>
    </citation>
    <scope>NUCLEOTIDE SEQUENCE [LARGE SCALE GENOMIC DNA]</scope>
    <source>
        <strain evidence="3">DSM 26134</strain>
    </source>
</reference>
<gene>
    <name evidence="2" type="ORF">SAMN04488028_102505</name>
</gene>
<sequence length="384" mass="45096">MGYMSENRNKFLRWVFCLLLLVIYNHSSQAQMVGAAAMDFKELTYRDNLPKYLLSRKSIVLLSTPRSEEDPRIRSDWKELSRFVHKYFRQMKIDPVAYFYIDDVFSNVEANRIFTEQLAAREIKYVILVDQKRITGKPEPTYQYKITVTPFDDENTFISQGQNAWKIEGQDLTKILVEMNKEIIREEMEMSNYLIPDFPEFFAQADIIQGRRIPSYAMDLKIETLVVPRFQKFIVQDSRAVDQAYLQRVAKFNQEIDRKNRKLEQILSSYSPLKYQLTDEVTALAIYNDGHQFALMRVDGTGEMIKKSLGFETQPKETDYITLKASAVGAEVYPLPVDAVVTKYYVQHVFTKDTYVGLKWDADLTWEESLQNFIFHMKDVLRIK</sequence>
<dbReference type="EMBL" id="FRAA01000002">
    <property type="protein sequence ID" value="SHK01749.1"/>
    <property type="molecule type" value="Genomic_DNA"/>
</dbReference>
<evidence type="ECO:0000313" key="2">
    <source>
        <dbReference type="EMBL" id="SHK01749.1"/>
    </source>
</evidence>
<protein>
    <submittedName>
        <fullName evidence="2">Uncharacterized protein</fullName>
    </submittedName>
</protein>